<sequence length="55" mass="6705">FTLLNNIIIKYNINNEDLYNFNEINFIISVITELIIVTYINKYKKTKFVEFNNRK</sequence>
<dbReference type="EMBL" id="MJBS01000007">
    <property type="protein sequence ID" value="OHF03372.1"/>
    <property type="molecule type" value="Genomic_DNA"/>
</dbReference>
<dbReference type="GeneID" id="34554590"/>
<feature type="transmembrane region" description="Helical" evidence="1">
    <location>
        <begin position="24"/>
        <end position="41"/>
    </location>
</feature>
<evidence type="ECO:0000313" key="3">
    <source>
        <dbReference type="Proteomes" id="UP000176998"/>
    </source>
</evidence>
<gene>
    <name evidence="2" type="ORF">CORC01_01425</name>
</gene>
<dbReference type="Proteomes" id="UP000176998">
    <property type="component" value="Unassembled WGS sequence"/>
</dbReference>
<keyword evidence="1" id="KW-0472">Membrane</keyword>
<accession>A0A1G4BPI2</accession>
<evidence type="ECO:0000256" key="1">
    <source>
        <dbReference type="SAM" id="Phobius"/>
    </source>
</evidence>
<keyword evidence="1" id="KW-0812">Transmembrane</keyword>
<keyword evidence="1" id="KW-1133">Transmembrane helix</keyword>
<protein>
    <submittedName>
        <fullName evidence="2">Transposase</fullName>
    </submittedName>
</protein>
<name>A0A1G4BPI2_9PEZI</name>
<organism evidence="2 3">
    <name type="scientific">Colletotrichum orchidophilum</name>
    <dbReference type="NCBI Taxonomy" id="1209926"/>
    <lineage>
        <taxon>Eukaryota</taxon>
        <taxon>Fungi</taxon>
        <taxon>Dikarya</taxon>
        <taxon>Ascomycota</taxon>
        <taxon>Pezizomycotina</taxon>
        <taxon>Sordariomycetes</taxon>
        <taxon>Hypocreomycetidae</taxon>
        <taxon>Glomerellales</taxon>
        <taxon>Glomerellaceae</taxon>
        <taxon>Colletotrichum</taxon>
    </lineage>
</organism>
<dbReference type="AlphaFoldDB" id="A0A1G4BPI2"/>
<dbReference type="RefSeq" id="XP_022480508.1">
    <property type="nucleotide sequence ID" value="XM_022613080.1"/>
</dbReference>
<keyword evidence="3" id="KW-1185">Reference proteome</keyword>
<feature type="non-terminal residue" evidence="2">
    <location>
        <position position="1"/>
    </location>
</feature>
<comment type="caution">
    <text evidence="2">The sequence shown here is derived from an EMBL/GenBank/DDBJ whole genome shotgun (WGS) entry which is preliminary data.</text>
</comment>
<proteinExistence type="predicted"/>
<evidence type="ECO:0000313" key="2">
    <source>
        <dbReference type="EMBL" id="OHF03372.1"/>
    </source>
</evidence>
<reference evidence="2 3" key="1">
    <citation type="submission" date="2016-09" db="EMBL/GenBank/DDBJ databases">
        <authorList>
            <person name="Capua I."/>
            <person name="De Benedictis P."/>
            <person name="Joannis T."/>
            <person name="Lombin L.H."/>
            <person name="Cattoli G."/>
        </authorList>
    </citation>
    <scope>NUCLEOTIDE SEQUENCE [LARGE SCALE GENOMIC DNA]</scope>
    <source>
        <strain evidence="2 3">IMI 309357</strain>
    </source>
</reference>